<proteinExistence type="predicted"/>
<keyword evidence="8" id="KW-0862">Zinc</keyword>
<evidence type="ECO:0000256" key="2">
    <source>
        <dbReference type="ARBA" id="ARBA00004496"/>
    </source>
</evidence>
<comment type="pathway">
    <text evidence="3">Protein modification; protein ubiquitination.</text>
</comment>
<dbReference type="EMBL" id="JAEFBK010000013">
    <property type="protein sequence ID" value="KAG7535665.1"/>
    <property type="molecule type" value="Genomic_DNA"/>
</dbReference>
<dbReference type="GO" id="GO:0006355">
    <property type="term" value="P:regulation of DNA-templated transcription"/>
    <property type="evidence" value="ECO:0007669"/>
    <property type="project" value="UniProtKB-ARBA"/>
</dbReference>
<dbReference type="InterPro" id="IPR000197">
    <property type="entry name" value="Znf_TAZ"/>
</dbReference>
<dbReference type="InterPro" id="IPR044513">
    <property type="entry name" value="BT1/2/3/4/5"/>
</dbReference>
<accession>A0A8T1XPA0</accession>
<dbReference type="GO" id="GO:0009751">
    <property type="term" value="P:response to salicylic acid"/>
    <property type="evidence" value="ECO:0007669"/>
    <property type="project" value="UniProtKB-ARBA"/>
</dbReference>
<comment type="caution">
    <text evidence="11">The sequence shown here is derived from an EMBL/GenBank/DDBJ whole genome shotgun (WGS) entry which is preliminary data.</text>
</comment>
<protein>
    <submittedName>
        <fullName evidence="11">BTB/POZ domain</fullName>
    </submittedName>
</protein>
<evidence type="ECO:0000256" key="1">
    <source>
        <dbReference type="ARBA" id="ARBA00002668"/>
    </source>
</evidence>
<dbReference type="GO" id="GO:0008270">
    <property type="term" value="F:zinc ion binding"/>
    <property type="evidence" value="ECO:0007669"/>
    <property type="project" value="UniProtKB-KW"/>
</dbReference>
<dbReference type="Pfam" id="PF00651">
    <property type="entry name" value="BTB"/>
    <property type="match status" value="1"/>
</dbReference>
<dbReference type="FunFam" id="1.20.1020.10:FF:000004">
    <property type="entry name" value="BTB/POZ and TAZ domain-containing protein 2"/>
    <property type="match status" value="1"/>
</dbReference>
<dbReference type="AlphaFoldDB" id="A0A8T1XPA0"/>
<dbReference type="SMART" id="SM00225">
    <property type="entry name" value="BTB"/>
    <property type="match status" value="1"/>
</dbReference>
<evidence type="ECO:0000256" key="8">
    <source>
        <dbReference type="ARBA" id="ARBA00022833"/>
    </source>
</evidence>
<evidence type="ECO:0000256" key="7">
    <source>
        <dbReference type="ARBA" id="ARBA00022786"/>
    </source>
</evidence>
<dbReference type="GO" id="GO:0009733">
    <property type="term" value="P:response to auxin"/>
    <property type="evidence" value="ECO:0007669"/>
    <property type="project" value="UniProtKB-ARBA"/>
</dbReference>
<dbReference type="Proteomes" id="UP000694240">
    <property type="component" value="Chromosome 13"/>
</dbReference>
<keyword evidence="7" id="KW-0833">Ubl conjugation pathway</keyword>
<dbReference type="CDD" id="cd14733">
    <property type="entry name" value="BACK"/>
    <property type="match status" value="1"/>
</dbReference>
<dbReference type="CDD" id="cd18313">
    <property type="entry name" value="BTB_POZ_BT"/>
    <property type="match status" value="1"/>
</dbReference>
<evidence type="ECO:0000313" key="12">
    <source>
        <dbReference type="Proteomes" id="UP000694240"/>
    </source>
</evidence>
<sequence>MVTTGCLDLHKSFKSADSSSVPIPPPLPSKSDGRKKRLGPSSVSTATRDTWDRLFNDGYKADVVIYTDNGSIIYAHANIIGTASTVIRGMLKQAKRHGKWHTISIRGVPHDAVRVFIRFLYSSCYEKEEMSEFIMHLLLLSHAYVVPQLKRVCEWHLEHGLLTTENVIDVFQLALLCDFPRLSLISHCMIMKHFKELSATEAWTAMKKSHPFLEKEVRDSVIIEANTRKERIRKRNDQRIYSQLYEAMEALVHICRDGCKTIGPHDKDLKPDHAPCNYEACKGLESLIRHFAGCKLRVPGGCVHCKRMWQLLELHSRVCADSDQCRVPLCRNFKEKMEKQSKKDESRWKLLVKNVLGSKKIGGSPFFLPVTSC</sequence>
<dbReference type="PROSITE" id="PS50097">
    <property type="entry name" value="BTB"/>
    <property type="match status" value="1"/>
</dbReference>
<dbReference type="PANTHER" id="PTHR46287:SF11">
    <property type="entry name" value="BTB_POZ AND TAZ DOMAIN-CONTAINING PROTEIN 4"/>
    <property type="match status" value="1"/>
</dbReference>
<dbReference type="InterPro" id="IPR000210">
    <property type="entry name" value="BTB/POZ_dom"/>
</dbReference>
<keyword evidence="12" id="KW-1185">Reference proteome</keyword>
<dbReference type="FunFam" id="1.25.40.420:FF:000012">
    <property type="entry name" value="BTB/POZ and TAZ domain-containing protein 2"/>
    <property type="match status" value="1"/>
</dbReference>
<feature type="region of interest" description="Disordered" evidence="9">
    <location>
        <begin position="15"/>
        <end position="44"/>
    </location>
</feature>
<keyword evidence="5" id="KW-0479">Metal-binding</keyword>
<dbReference type="PANTHER" id="PTHR46287">
    <property type="entry name" value="BTB/POZ AND TAZ DOMAIN-CONTAINING PROTEIN 3-RELATED"/>
    <property type="match status" value="1"/>
</dbReference>
<keyword evidence="4" id="KW-0963">Cytoplasm</keyword>
<evidence type="ECO:0000256" key="6">
    <source>
        <dbReference type="ARBA" id="ARBA00022771"/>
    </source>
</evidence>
<comment type="function">
    <text evidence="1">May act as a substrate-specific adapter of an E3 ubiquitin-protein ligase complex (CUL3-RBX1-BTB) which mediates the ubiquitination and subsequent proteasomal degradation of target proteins.</text>
</comment>
<evidence type="ECO:0000256" key="4">
    <source>
        <dbReference type="ARBA" id="ARBA00022490"/>
    </source>
</evidence>
<dbReference type="GO" id="GO:0005516">
    <property type="term" value="F:calmodulin binding"/>
    <property type="evidence" value="ECO:0007669"/>
    <property type="project" value="UniProtKB-ARBA"/>
</dbReference>
<keyword evidence="6" id="KW-0863">Zinc-finger</keyword>
<dbReference type="FunFam" id="3.30.710.10:FF:000204">
    <property type="entry name" value="BTB/POZ and TAZ domain-containing protein 3"/>
    <property type="match status" value="1"/>
</dbReference>
<reference evidence="11 12" key="1">
    <citation type="submission" date="2020-12" db="EMBL/GenBank/DDBJ databases">
        <title>Concerted genomic and epigenomic changes stabilize Arabidopsis allopolyploids.</title>
        <authorList>
            <person name="Chen Z."/>
        </authorList>
    </citation>
    <scope>NUCLEOTIDE SEQUENCE [LARGE SCALE GENOMIC DNA]</scope>
    <source>
        <strain evidence="11">Allo738</strain>
        <tissue evidence="11">Leaf</tissue>
    </source>
</reference>
<dbReference type="GO" id="GO:0005737">
    <property type="term" value="C:cytoplasm"/>
    <property type="evidence" value="ECO:0007669"/>
    <property type="project" value="UniProtKB-SubCell"/>
</dbReference>
<evidence type="ECO:0000256" key="5">
    <source>
        <dbReference type="ARBA" id="ARBA00022723"/>
    </source>
</evidence>
<name>A0A8T1XPA0_9BRAS</name>
<evidence type="ECO:0000313" key="11">
    <source>
        <dbReference type="EMBL" id="KAG7535665.1"/>
    </source>
</evidence>
<organism evidence="11 12">
    <name type="scientific">Arabidopsis thaliana x Arabidopsis arenosa</name>
    <dbReference type="NCBI Taxonomy" id="1240361"/>
    <lineage>
        <taxon>Eukaryota</taxon>
        <taxon>Viridiplantae</taxon>
        <taxon>Streptophyta</taxon>
        <taxon>Embryophyta</taxon>
        <taxon>Tracheophyta</taxon>
        <taxon>Spermatophyta</taxon>
        <taxon>Magnoliopsida</taxon>
        <taxon>eudicotyledons</taxon>
        <taxon>Gunneridae</taxon>
        <taxon>Pentapetalae</taxon>
        <taxon>rosids</taxon>
        <taxon>malvids</taxon>
        <taxon>Brassicales</taxon>
        <taxon>Brassicaceae</taxon>
        <taxon>Camelineae</taxon>
        <taxon>Arabidopsis</taxon>
    </lineage>
</organism>
<evidence type="ECO:0000259" key="10">
    <source>
        <dbReference type="PROSITE" id="PS50097"/>
    </source>
</evidence>
<comment type="subcellular location">
    <subcellularLocation>
        <location evidence="2">Cytoplasm</location>
    </subcellularLocation>
</comment>
<dbReference type="SMART" id="SM00551">
    <property type="entry name" value="ZnF_TAZ"/>
    <property type="match status" value="1"/>
</dbReference>
<gene>
    <name evidence="11" type="ORF">ISN45_Aa08g030710</name>
</gene>
<evidence type="ECO:0000256" key="3">
    <source>
        <dbReference type="ARBA" id="ARBA00004906"/>
    </source>
</evidence>
<dbReference type="Pfam" id="PF02135">
    <property type="entry name" value="zf-TAZ"/>
    <property type="match status" value="1"/>
</dbReference>
<evidence type="ECO:0000256" key="9">
    <source>
        <dbReference type="SAM" id="MobiDB-lite"/>
    </source>
</evidence>
<dbReference type="GO" id="GO:0042542">
    <property type="term" value="P:response to hydrogen peroxide"/>
    <property type="evidence" value="ECO:0007669"/>
    <property type="project" value="UniProtKB-ARBA"/>
</dbReference>
<feature type="domain" description="BTB" evidence="10">
    <location>
        <begin position="61"/>
        <end position="129"/>
    </location>
</feature>